<dbReference type="Pfam" id="PF13181">
    <property type="entry name" value="TPR_8"/>
    <property type="match status" value="1"/>
</dbReference>
<feature type="repeat" description="TPR" evidence="3">
    <location>
        <begin position="676"/>
        <end position="709"/>
    </location>
</feature>
<dbReference type="SUPFAM" id="SSF48452">
    <property type="entry name" value="TPR-like"/>
    <property type="match status" value="2"/>
</dbReference>
<evidence type="ECO:0000256" key="2">
    <source>
        <dbReference type="ARBA" id="ARBA00022803"/>
    </source>
</evidence>
<dbReference type="InterPro" id="IPR051012">
    <property type="entry name" value="CellSynth/LPSAsmb/PSIAsmb"/>
</dbReference>
<name>A0ABV6Z4D5_UNCC1</name>
<keyword evidence="2 3" id="KW-0802">TPR repeat</keyword>
<evidence type="ECO:0000256" key="1">
    <source>
        <dbReference type="ARBA" id="ARBA00022737"/>
    </source>
</evidence>
<keyword evidence="1" id="KW-0677">Repeat</keyword>
<dbReference type="PANTHER" id="PTHR45586:SF1">
    <property type="entry name" value="LIPOPOLYSACCHARIDE ASSEMBLY PROTEIN B"/>
    <property type="match status" value="1"/>
</dbReference>
<reference evidence="5 6" key="1">
    <citation type="submission" date="2024-09" db="EMBL/GenBank/DDBJ databases">
        <title>Laminarin stimulates single cell rates of sulfate reduction while oxygen inhibits transcriptomic activity in coastal marine sediment.</title>
        <authorList>
            <person name="Lindsay M."/>
            <person name="Orcutt B."/>
            <person name="Emerson D."/>
            <person name="Stepanauskas R."/>
            <person name="D'Angelo T."/>
        </authorList>
    </citation>
    <scope>NUCLEOTIDE SEQUENCE [LARGE SCALE GENOMIC DNA]</scope>
    <source>
        <strain evidence="5">SAG AM-311-K15</strain>
    </source>
</reference>
<feature type="region of interest" description="Disordered" evidence="4">
    <location>
        <begin position="528"/>
        <end position="548"/>
    </location>
</feature>
<gene>
    <name evidence="5" type="ORF">ACFL27_24205</name>
</gene>
<comment type="caution">
    <text evidence="5">The sequence shown here is derived from an EMBL/GenBank/DDBJ whole genome shotgun (WGS) entry which is preliminary data.</text>
</comment>
<sequence length="757" mass="85618">MKIKLVFTWCLILSLGHITEAVPLLYPEHISHQFSPGIDLINKNKLSEALDYFNDQLDQNAGNAEINFFLSIIFRRLNHYGYAAHKVVEASMLDDRILVPCEDLLIELGWEIQSPLHSEKSYSFLPRYRIDDVLSLQAKIEIKSIWEENNQLLRKQGALTLSGEVLIGNPEKEGLISAQLWIKKISPARGLPFDPREFMNKKITFLFSPIFGFLEFDEYVFISDKQKELVTALLRSLFPAYPPKFMSLGERTIISEANSTDSLYVGAVSFDNHEGSSADINEKLILSHYSVPAPYVSSIERTITLDLRTSLPRIIIFRCHKTYTSDNVGSNHNITYDITVRKLNVSRGRVELPLYPTTIILSESQDREKTSPPPVPETASAEGADALVYKLPEFQKMEHSESSPDKPDPMEQKEIHSPKEEKENALIITNSDERKASTDEAESKHPPPSVLHDPTPTPMTDLSAQNTDTPSYDDLIVHPLPRQKVPESTEEQLDDQGDQESLDYSTPEKKKEVAQKIANIFKDITLPPPPISFKTNTANPDGESDSSIPLLENKLQKDPDNQELKVTLGIAYLRKGYSLLKKDILTSSELIDQARKEFQSAVEIDPENTKLYLDIGSAWFNVLMYQDALSYFQTGLNKEKKVEAYLGAALCYAELGKNFIKSVVLAKRALYKEKSWPVYLTLGWIYFRKDDYGWAVEEYNKAFEAGGNSQALYFYRALALLKNGQVGPAKKDFGKVVQMDSQNTYGLITTSIMAQLM</sequence>
<dbReference type="PANTHER" id="PTHR45586">
    <property type="entry name" value="TPR REPEAT-CONTAINING PROTEIN PA4667"/>
    <property type="match status" value="1"/>
</dbReference>
<dbReference type="SMART" id="SM00028">
    <property type="entry name" value="TPR"/>
    <property type="match status" value="4"/>
</dbReference>
<feature type="compositionally biased region" description="Basic and acidic residues" evidence="4">
    <location>
        <begin position="431"/>
        <end position="445"/>
    </location>
</feature>
<accession>A0ABV6Z4D5</accession>
<feature type="compositionally biased region" description="Polar residues" evidence="4">
    <location>
        <begin position="458"/>
        <end position="470"/>
    </location>
</feature>
<evidence type="ECO:0000313" key="5">
    <source>
        <dbReference type="EMBL" id="MFC1853313.1"/>
    </source>
</evidence>
<feature type="compositionally biased region" description="Basic and acidic residues" evidence="4">
    <location>
        <begin position="396"/>
        <end position="424"/>
    </location>
</feature>
<dbReference type="Gene3D" id="1.25.40.10">
    <property type="entry name" value="Tetratricopeptide repeat domain"/>
    <property type="match status" value="2"/>
</dbReference>
<keyword evidence="6" id="KW-1185">Reference proteome</keyword>
<feature type="region of interest" description="Disordered" evidence="4">
    <location>
        <begin position="363"/>
        <end position="382"/>
    </location>
</feature>
<dbReference type="InterPro" id="IPR019734">
    <property type="entry name" value="TPR_rpt"/>
</dbReference>
<evidence type="ECO:0000256" key="4">
    <source>
        <dbReference type="SAM" id="MobiDB-lite"/>
    </source>
</evidence>
<organism evidence="5 6">
    <name type="scientific">candidate division CSSED10-310 bacterium</name>
    <dbReference type="NCBI Taxonomy" id="2855610"/>
    <lineage>
        <taxon>Bacteria</taxon>
        <taxon>Bacteria division CSSED10-310</taxon>
    </lineage>
</organism>
<dbReference type="Proteomes" id="UP001594351">
    <property type="component" value="Unassembled WGS sequence"/>
</dbReference>
<evidence type="ECO:0000256" key="3">
    <source>
        <dbReference type="PROSITE-ProRule" id="PRU00339"/>
    </source>
</evidence>
<feature type="region of interest" description="Disordered" evidence="4">
    <location>
        <begin position="396"/>
        <end position="510"/>
    </location>
</feature>
<protein>
    <submittedName>
        <fullName evidence="5">Tetratricopeptide repeat protein</fullName>
    </submittedName>
</protein>
<proteinExistence type="predicted"/>
<feature type="compositionally biased region" description="Acidic residues" evidence="4">
    <location>
        <begin position="488"/>
        <end position="501"/>
    </location>
</feature>
<dbReference type="EMBL" id="JBHPBY010000471">
    <property type="protein sequence ID" value="MFC1853313.1"/>
    <property type="molecule type" value="Genomic_DNA"/>
</dbReference>
<dbReference type="PROSITE" id="PS50005">
    <property type="entry name" value="TPR"/>
    <property type="match status" value="1"/>
</dbReference>
<evidence type="ECO:0000313" key="6">
    <source>
        <dbReference type="Proteomes" id="UP001594351"/>
    </source>
</evidence>
<dbReference type="InterPro" id="IPR011990">
    <property type="entry name" value="TPR-like_helical_dom_sf"/>
</dbReference>